<dbReference type="SUPFAM" id="SSF100895">
    <property type="entry name" value="Kazal-type serine protease inhibitors"/>
    <property type="match status" value="1"/>
</dbReference>
<proteinExistence type="predicted"/>
<sequence length="181" mass="20519">MIISLRNISITIFLIISISGENCDGPLCSHVFDEVCGMAELKDGTQIIKRYKNFCYMKAMECELSSVMEINQVADDLCGIKKIQTRREMDHTLTGAIQVCNHSCPLSCTEVSDPVCAKIWRRYSTLRSSYRPFINHCHVDLFSCTTGLNVTIVPIYSCYGSPRVLTFLEHIAIMKYLNIMD</sequence>
<dbReference type="EMBL" id="LR824534">
    <property type="protein sequence ID" value="CAH1643525.1"/>
    <property type="molecule type" value="Genomic_DNA"/>
</dbReference>
<organism evidence="2 3">
    <name type="scientific">Spodoptera littoralis</name>
    <name type="common">Egyptian cotton leafworm</name>
    <dbReference type="NCBI Taxonomy" id="7109"/>
    <lineage>
        <taxon>Eukaryota</taxon>
        <taxon>Metazoa</taxon>
        <taxon>Ecdysozoa</taxon>
        <taxon>Arthropoda</taxon>
        <taxon>Hexapoda</taxon>
        <taxon>Insecta</taxon>
        <taxon>Pterygota</taxon>
        <taxon>Neoptera</taxon>
        <taxon>Endopterygota</taxon>
        <taxon>Lepidoptera</taxon>
        <taxon>Glossata</taxon>
        <taxon>Ditrysia</taxon>
        <taxon>Noctuoidea</taxon>
        <taxon>Noctuidae</taxon>
        <taxon>Amphipyrinae</taxon>
        <taxon>Spodoptera</taxon>
    </lineage>
</organism>
<evidence type="ECO:0000313" key="2">
    <source>
        <dbReference type="EMBL" id="CAH1643525.1"/>
    </source>
</evidence>
<feature type="signal peptide" evidence="1">
    <location>
        <begin position="1"/>
        <end position="20"/>
    </location>
</feature>
<dbReference type="AlphaFoldDB" id="A0A9P0IB77"/>
<reference evidence="2" key="1">
    <citation type="submission" date="2022-02" db="EMBL/GenBank/DDBJ databases">
        <authorList>
            <person name="King R."/>
        </authorList>
    </citation>
    <scope>NUCLEOTIDE SEQUENCE</scope>
</reference>
<protein>
    <submittedName>
        <fullName evidence="2">Uncharacterized protein</fullName>
    </submittedName>
</protein>
<accession>A0A9P0IB77</accession>
<keyword evidence="3" id="KW-1185">Reference proteome</keyword>
<evidence type="ECO:0000313" key="3">
    <source>
        <dbReference type="Proteomes" id="UP001153321"/>
    </source>
</evidence>
<name>A0A9P0IB77_SPOLI</name>
<keyword evidence="1" id="KW-0732">Signal</keyword>
<dbReference type="InterPro" id="IPR036058">
    <property type="entry name" value="Kazal_dom_sf"/>
</dbReference>
<evidence type="ECO:0000256" key="1">
    <source>
        <dbReference type="SAM" id="SignalP"/>
    </source>
</evidence>
<gene>
    <name evidence="2" type="ORF">SPLIT_LOCUS8880</name>
</gene>
<feature type="chain" id="PRO_5040511464" evidence="1">
    <location>
        <begin position="21"/>
        <end position="181"/>
    </location>
</feature>
<dbReference type="Gene3D" id="3.30.60.30">
    <property type="match status" value="1"/>
</dbReference>
<dbReference type="Proteomes" id="UP001153321">
    <property type="component" value="Chromosome 3"/>
</dbReference>